<dbReference type="STRING" id="1288291.A0A059F207"/>
<reference evidence="2" key="1">
    <citation type="submission" date="2013-02" db="EMBL/GenBank/DDBJ databases">
        <authorList>
            <consortium name="The Broad Institute Genome Sequencing Platform"/>
            <person name="Cuomo C."/>
            <person name="Becnel J."/>
            <person name="Sanscrainte N."/>
            <person name="Walker B."/>
            <person name="Young S.K."/>
            <person name="Zeng Q."/>
            <person name="Gargeya S."/>
            <person name="Fitzgerald M."/>
            <person name="Haas B."/>
            <person name="Abouelleil A."/>
            <person name="Alvarado L."/>
            <person name="Arachchi H.M."/>
            <person name="Berlin A.M."/>
            <person name="Chapman S.B."/>
            <person name="Dewar J."/>
            <person name="Goldberg J."/>
            <person name="Griggs A."/>
            <person name="Gujja S."/>
            <person name="Hansen M."/>
            <person name="Howarth C."/>
            <person name="Imamovic A."/>
            <person name="Larimer J."/>
            <person name="McCowan C."/>
            <person name="Murphy C."/>
            <person name="Neiman D."/>
            <person name="Pearson M."/>
            <person name="Priest M."/>
            <person name="Roberts A."/>
            <person name="Saif S."/>
            <person name="Shea T."/>
            <person name="Sisk P."/>
            <person name="Sykes S."/>
            <person name="Wortman J."/>
            <person name="Nusbaum C."/>
            <person name="Birren B."/>
        </authorList>
    </citation>
    <scope>NUCLEOTIDE SEQUENCE [LARGE SCALE GENOMIC DNA]</scope>
    <source>
        <strain evidence="2">PRA339</strain>
    </source>
</reference>
<dbReference type="Proteomes" id="UP000030655">
    <property type="component" value="Unassembled WGS sequence"/>
</dbReference>
<proteinExistence type="predicted"/>
<evidence type="ECO:0008006" key="3">
    <source>
        <dbReference type="Google" id="ProtNLM"/>
    </source>
</evidence>
<evidence type="ECO:0000313" key="2">
    <source>
        <dbReference type="Proteomes" id="UP000030655"/>
    </source>
</evidence>
<reference evidence="1 2" key="2">
    <citation type="submission" date="2014-03" db="EMBL/GenBank/DDBJ databases">
        <title>The Genome Sequence of Anncaliia algerae insect isolate PRA339.</title>
        <authorList>
            <consortium name="The Broad Institute Genome Sequencing Platform"/>
            <consortium name="The Broad Institute Genome Sequencing Center for Infectious Disease"/>
            <person name="Cuomo C."/>
            <person name="Becnel J."/>
            <person name="Sanscrainte N."/>
            <person name="Walker B."/>
            <person name="Young S.K."/>
            <person name="Zeng Q."/>
            <person name="Gargeya S."/>
            <person name="Fitzgerald M."/>
            <person name="Haas B."/>
            <person name="Abouelleil A."/>
            <person name="Alvarado L."/>
            <person name="Arachchi H.M."/>
            <person name="Berlin A.M."/>
            <person name="Chapman S.B."/>
            <person name="Dewar J."/>
            <person name="Goldberg J."/>
            <person name="Griggs A."/>
            <person name="Gujja S."/>
            <person name="Hansen M."/>
            <person name="Howarth C."/>
            <person name="Imamovic A."/>
            <person name="Larimer J."/>
            <person name="McCowan C."/>
            <person name="Murphy C."/>
            <person name="Neiman D."/>
            <person name="Pearson M."/>
            <person name="Priest M."/>
            <person name="Roberts A."/>
            <person name="Saif S."/>
            <person name="Shea T."/>
            <person name="Sisk P."/>
            <person name="Sykes S."/>
            <person name="Wortman J."/>
            <person name="Nusbaum C."/>
            <person name="Birren B."/>
        </authorList>
    </citation>
    <scope>NUCLEOTIDE SEQUENCE [LARGE SCALE GENOMIC DNA]</scope>
    <source>
        <strain evidence="1 2">PRA339</strain>
    </source>
</reference>
<gene>
    <name evidence="1" type="ORF">H312_01366</name>
</gene>
<dbReference type="OrthoDB" id="10515220at2759"/>
<name>A0A059F207_9MICR</name>
<accession>A0A059F207</accession>
<dbReference type="AlphaFoldDB" id="A0A059F207"/>
<keyword evidence="2" id="KW-1185">Reference proteome</keyword>
<dbReference type="HOGENOM" id="CLU_1261216_0_0_1"/>
<organism evidence="1 2">
    <name type="scientific">Anncaliia algerae PRA339</name>
    <dbReference type="NCBI Taxonomy" id="1288291"/>
    <lineage>
        <taxon>Eukaryota</taxon>
        <taxon>Fungi</taxon>
        <taxon>Fungi incertae sedis</taxon>
        <taxon>Microsporidia</taxon>
        <taxon>Tubulinosematoidea</taxon>
        <taxon>Tubulinosematidae</taxon>
        <taxon>Anncaliia</taxon>
    </lineage>
</organism>
<dbReference type="EMBL" id="KK365147">
    <property type="protein sequence ID" value="KCZ81220.1"/>
    <property type="molecule type" value="Genomic_DNA"/>
</dbReference>
<sequence length="219" mass="25627">MEKGVKMAELHARDNNYVYNTKKCALLSRKEDLVIKLNNTEIPRTKTFTYLGMETDLTGMNLTLQRQKNWKSTVAVWQKLIQTGVWNQKKLLPSIRVNIIKTFLRPRVEFGMNLGVFDNRSSLLTLQRNMNMLIRSALGIGRTAKVEYFHWLAGMEMTEARCLRTLKKFLNKVRNLGENNLLWKNIESYPSRIPSRKRIGLNVMLNIMRDLNPQTRKLL</sequence>
<protein>
    <recommendedName>
        <fullName evidence="3">Reverse transcriptase domain-containing protein</fullName>
    </recommendedName>
</protein>
<evidence type="ECO:0000313" key="1">
    <source>
        <dbReference type="EMBL" id="KCZ81220.1"/>
    </source>
</evidence>
<dbReference type="VEuPathDB" id="MicrosporidiaDB:H312_01366"/>